<comment type="pathway">
    <text evidence="1">Cell wall biogenesis; peptidoglycan biosynthesis.</text>
</comment>
<organism evidence="5 6">
    <name type="scientific">Evansella alkalicola</name>
    <dbReference type="NCBI Taxonomy" id="745819"/>
    <lineage>
        <taxon>Bacteria</taxon>
        <taxon>Bacillati</taxon>
        <taxon>Bacillota</taxon>
        <taxon>Bacilli</taxon>
        <taxon>Bacillales</taxon>
        <taxon>Bacillaceae</taxon>
        <taxon>Evansella</taxon>
    </lineage>
</organism>
<evidence type="ECO:0000259" key="4">
    <source>
        <dbReference type="PROSITE" id="PS52029"/>
    </source>
</evidence>
<feature type="compositionally biased region" description="Basic and acidic residues" evidence="2">
    <location>
        <begin position="97"/>
        <end position="112"/>
    </location>
</feature>
<protein>
    <submittedName>
        <fullName evidence="5">L,D-transpeptidase family protein</fullName>
    </submittedName>
</protein>
<gene>
    <name evidence="5" type="ORF">KS407_04825</name>
</gene>
<feature type="domain" description="LysM" evidence="3">
    <location>
        <begin position="198"/>
        <end position="246"/>
    </location>
</feature>
<dbReference type="PANTHER" id="PTHR30582">
    <property type="entry name" value="L,D-TRANSPEPTIDASE"/>
    <property type="match status" value="1"/>
</dbReference>
<keyword evidence="1" id="KW-0133">Cell shape</keyword>
<comment type="caution">
    <text evidence="5">The sequence shown here is derived from an EMBL/GenBank/DDBJ whole genome shotgun (WGS) entry which is preliminary data.</text>
</comment>
<sequence length="381" mass="42730">MANVETNEDDIVEKQDPTLPFSEHVERSESKEKTTIIVKRDFNDKKEEPTDNSNLEVTDDTLIAEGEKQTNSQTPVENERNNEENLSTNLSSNNDTYDEKVQENDENRDSNQDKSTTGTESKLMGNNIAADESKSEATPENVVEHEVQANETLYSITMKYYLSSHHQKTVAEYNGITNASSELKAGMTLQLPDPPIIDHHQVKAKDTLYSLSQQYYGSGNYVASLANYNKIINPATDFKVGMTLKIPNRSMFNGYMVQINKSTNRLSVYHNNQLVRSFPVATGKDQSRTPEGFFQIINKVVDPWYNPSQIPGGDPSNPLGSHWLGLNVPGTNGSIYGIHGTNDSSSIGKYISLGCIRMYNDDVNWLYDTLPLQTLVYIFTD</sequence>
<dbReference type="InterPro" id="IPR018392">
    <property type="entry name" value="LysM"/>
</dbReference>
<keyword evidence="1" id="KW-0961">Cell wall biogenesis/degradation</keyword>
<feature type="domain" description="L,D-TPase catalytic" evidence="4">
    <location>
        <begin position="255"/>
        <end position="379"/>
    </location>
</feature>
<accession>A0ABS6JQE5</accession>
<feature type="compositionally biased region" description="Basic and acidic residues" evidence="2">
    <location>
        <begin position="23"/>
        <end position="49"/>
    </location>
</feature>
<reference evidence="5 6" key="1">
    <citation type="submission" date="2021-06" db="EMBL/GenBank/DDBJ databases">
        <title>Bacillus sp. RD4P76, an endophyte from a halophyte.</title>
        <authorList>
            <person name="Sun J.-Q."/>
        </authorList>
    </citation>
    <scope>NUCLEOTIDE SEQUENCE [LARGE SCALE GENOMIC DNA]</scope>
    <source>
        <strain evidence="5 6">JCM 17098</strain>
    </source>
</reference>
<dbReference type="PROSITE" id="PS51782">
    <property type="entry name" value="LYSM"/>
    <property type="match status" value="2"/>
</dbReference>
<feature type="domain" description="LysM" evidence="3">
    <location>
        <begin position="143"/>
        <end position="191"/>
    </location>
</feature>
<dbReference type="Proteomes" id="UP000790580">
    <property type="component" value="Unassembled WGS sequence"/>
</dbReference>
<evidence type="ECO:0000313" key="6">
    <source>
        <dbReference type="Proteomes" id="UP000790580"/>
    </source>
</evidence>
<dbReference type="SMART" id="SM00257">
    <property type="entry name" value="LysM"/>
    <property type="match status" value="2"/>
</dbReference>
<dbReference type="PANTHER" id="PTHR30582:SF4">
    <property type="entry name" value="L,D-TRANSPEPTIDASE YQJB-RELATED"/>
    <property type="match status" value="1"/>
</dbReference>
<dbReference type="Pfam" id="PF01476">
    <property type="entry name" value="LysM"/>
    <property type="match status" value="2"/>
</dbReference>
<evidence type="ECO:0000313" key="5">
    <source>
        <dbReference type="EMBL" id="MBU9720769.1"/>
    </source>
</evidence>
<name>A0ABS6JQE5_9BACI</name>
<dbReference type="Pfam" id="PF03734">
    <property type="entry name" value="YkuD"/>
    <property type="match status" value="1"/>
</dbReference>
<dbReference type="InterPro" id="IPR050979">
    <property type="entry name" value="LD-transpeptidase"/>
</dbReference>
<proteinExistence type="predicted"/>
<dbReference type="InterPro" id="IPR005490">
    <property type="entry name" value="LD_TPept_cat_dom"/>
</dbReference>
<feature type="compositionally biased region" description="Low complexity" evidence="2">
    <location>
        <begin position="84"/>
        <end position="94"/>
    </location>
</feature>
<dbReference type="CDD" id="cd00118">
    <property type="entry name" value="LysM"/>
    <property type="match status" value="2"/>
</dbReference>
<dbReference type="CDD" id="cd16913">
    <property type="entry name" value="YkuD_like"/>
    <property type="match status" value="1"/>
</dbReference>
<feature type="compositionally biased region" description="Acidic residues" evidence="2">
    <location>
        <begin position="1"/>
        <end position="11"/>
    </location>
</feature>
<keyword evidence="1" id="KW-0573">Peptidoglycan synthesis</keyword>
<keyword evidence="6" id="KW-1185">Reference proteome</keyword>
<feature type="region of interest" description="Disordered" evidence="2">
    <location>
        <begin position="1"/>
        <end position="126"/>
    </location>
</feature>
<dbReference type="PROSITE" id="PS52029">
    <property type="entry name" value="LD_TPASE"/>
    <property type="match status" value="1"/>
</dbReference>
<dbReference type="EMBL" id="JAHQCR010000021">
    <property type="protein sequence ID" value="MBU9720769.1"/>
    <property type="molecule type" value="Genomic_DNA"/>
</dbReference>
<feature type="active site" description="Nucleophile" evidence="1">
    <location>
        <position position="355"/>
    </location>
</feature>
<evidence type="ECO:0000256" key="2">
    <source>
        <dbReference type="SAM" id="MobiDB-lite"/>
    </source>
</evidence>
<evidence type="ECO:0000256" key="1">
    <source>
        <dbReference type="PROSITE-ProRule" id="PRU01373"/>
    </source>
</evidence>
<feature type="active site" description="Proton donor/acceptor" evidence="1">
    <location>
        <position position="339"/>
    </location>
</feature>
<evidence type="ECO:0000259" key="3">
    <source>
        <dbReference type="PROSITE" id="PS51782"/>
    </source>
</evidence>
<dbReference type="RefSeq" id="WP_216943313.1">
    <property type="nucleotide sequence ID" value="NZ_JAHQCR010000021.1"/>
</dbReference>